<feature type="compositionally biased region" description="Gly residues" evidence="1">
    <location>
        <begin position="81"/>
        <end position="92"/>
    </location>
</feature>
<evidence type="ECO:0000256" key="1">
    <source>
        <dbReference type="SAM" id="MobiDB-lite"/>
    </source>
</evidence>
<dbReference type="EMBL" id="BLLF01000001">
    <property type="protein sequence ID" value="GFH05530.1"/>
    <property type="molecule type" value="Genomic_DNA"/>
</dbReference>
<evidence type="ECO:0000313" key="3">
    <source>
        <dbReference type="Proteomes" id="UP000485058"/>
    </source>
</evidence>
<comment type="caution">
    <text evidence="2">The sequence shown here is derived from an EMBL/GenBank/DDBJ whole genome shotgun (WGS) entry which is preliminary data.</text>
</comment>
<name>A0A699Y5L7_HAELA</name>
<organism evidence="2 3">
    <name type="scientific">Haematococcus lacustris</name>
    <name type="common">Green alga</name>
    <name type="synonym">Haematococcus pluvialis</name>
    <dbReference type="NCBI Taxonomy" id="44745"/>
    <lineage>
        <taxon>Eukaryota</taxon>
        <taxon>Viridiplantae</taxon>
        <taxon>Chlorophyta</taxon>
        <taxon>core chlorophytes</taxon>
        <taxon>Chlorophyceae</taxon>
        <taxon>CS clade</taxon>
        <taxon>Chlamydomonadales</taxon>
        <taxon>Haematococcaceae</taxon>
        <taxon>Haematococcus</taxon>
    </lineage>
</organism>
<evidence type="ECO:0000313" key="2">
    <source>
        <dbReference type="EMBL" id="GFH05530.1"/>
    </source>
</evidence>
<keyword evidence="3" id="KW-1185">Reference proteome</keyword>
<gene>
    <name evidence="2" type="ORF">HaLaN_00007</name>
</gene>
<reference evidence="2 3" key="1">
    <citation type="submission" date="2020-02" db="EMBL/GenBank/DDBJ databases">
        <title>Draft genome sequence of Haematococcus lacustris strain NIES-144.</title>
        <authorList>
            <person name="Morimoto D."/>
            <person name="Nakagawa S."/>
            <person name="Yoshida T."/>
            <person name="Sawayama S."/>
        </authorList>
    </citation>
    <scope>NUCLEOTIDE SEQUENCE [LARGE SCALE GENOMIC DNA]</scope>
    <source>
        <strain evidence="2 3">NIES-144</strain>
    </source>
</reference>
<sequence>MMTPCDGSVGYQGNARRSLNSLYAALGTDRPSPAASGSRGGPLLGLGATKSAAAARPAAPSPAWSAAWPQHPAPLSDQAAGAGGKGAGGGAGARSCLEPQHLGLGGAGLPADPAWLPQFDLSGLVQQVLARGGQGLDAMMGYADGFIDGRCQSHPQEFAQR</sequence>
<accession>A0A699Y5L7</accession>
<dbReference type="Proteomes" id="UP000485058">
    <property type="component" value="Unassembled WGS sequence"/>
</dbReference>
<proteinExistence type="predicted"/>
<feature type="compositionally biased region" description="Low complexity" evidence="1">
    <location>
        <begin position="54"/>
        <end position="74"/>
    </location>
</feature>
<protein>
    <submittedName>
        <fullName evidence="2">Uncharacterized protein</fullName>
    </submittedName>
</protein>
<feature type="region of interest" description="Disordered" evidence="1">
    <location>
        <begin position="54"/>
        <end position="97"/>
    </location>
</feature>
<dbReference type="AlphaFoldDB" id="A0A699Y5L7"/>